<dbReference type="STRING" id="1095630.A0A2J6TLC5"/>
<dbReference type="Proteomes" id="UP000235371">
    <property type="component" value="Unassembled WGS sequence"/>
</dbReference>
<dbReference type="OrthoDB" id="4850804at2759"/>
<accession>A0A2J6TLC5</accession>
<protein>
    <submittedName>
        <fullName evidence="2">Uncharacterized protein</fullName>
    </submittedName>
</protein>
<dbReference type="RefSeq" id="XP_024740686.1">
    <property type="nucleotide sequence ID" value="XM_024874180.1"/>
</dbReference>
<name>A0A2J6TLC5_9HELO</name>
<evidence type="ECO:0000313" key="3">
    <source>
        <dbReference type="Proteomes" id="UP000235371"/>
    </source>
</evidence>
<keyword evidence="3" id="KW-1185">Reference proteome</keyword>
<organism evidence="2 3">
    <name type="scientific">Hyaloscypha bicolor E</name>
    <dbReference type="NCBI Taxonomy" id="1095630"/>
    <lineage>
        <taxon>Eukaryota</taxon>
        <taxon>Fungi</taxon>
        <taxon>Dikarya</taxon>
        <taxon>Ascomycota</taxon>
        <taxon>Pezizomycotina</taxon>
        <taxon>Leotiomycetes</taxon>
        <taxon>Helotiales</taxon>
        <taxon>Hyaloscyphaceae</taxon>
        <taxon>Hyaloscypha</taxon>
        <taxon>Hyaloscypha bicolor</taxon>
    </lineage>
</organism>
<sequence length="277" mass="30726">MASTNPYTSFTITQAFLGAPLEFQPALNTLEFQELIDAYVTGSASRQDKISQVTLDFYKNATVDLNTGALVRIYTVLPSPWTGYTVFEQSPTQSTSSGFSPIYTPSPGSSATFGDSSYGSMSMTPPTRTQGARARVTKKAKKDTPKAAEARLPGFSIMTKDGIDVTNSAGRGTKTKEQREHAHLMRIMKACDACKKKKIRVGIPFPLFAEMVLIMAIVRSFSSKITQRHVTHCIHLYTTDFLLWHSLDPTIISRNHPCQQRTLLQSLESNRRFCTLP</sequence>
<evidence type="ECO:0000313" key="2">
    <source>
        <dbReference type="EMBL" id="PMD63782.1"/>
    </source>
</evidence>
<dbReference type="EMBL" id="KZ613779">
    <property type="protein sequence ID" value="PMD63782.1"/>
    <property type="molecule type" value="Genomic_DNA"/>
</dbReference>
<gene>
    <name evidence="2" type="ORF">K444DRAFT_522137</name>
</gene>
<evidence type="ECO:0000256" key="1">
    <source>
        <dbReference type="SAM" id="MobiDB-lite"/>
    </source>
</evidence>
<dbReference type="AlphaFoldDB" id="A0A2J6TLC5"/>
<dbReference type="InParanoid" id="A0A2J6TLC5"/>
<feature type="compositionally biased region" description="Polar residues" evidence="1">
    <location>
        <begin position="119"/>
        <end position="130"/>
    </location>
</feature>
<reference evidence="2 3" key="1">
    <citation type="submission" date="2016-04" db="EMBL/GenBank/DDBJ databases">
        <title>A degradative enzymes factory behind the ericoid mycorrhizal symbiosis.</title>
        <authorList>
            <consortium name="DOE Joint Genome Institute"/>
            <person name="Martino E."/>
            <person name="Morin E."/>
            <person name="Grelet G."/>
            <person name="Kuo A."/>
            <person name="Kohler A."/>
            <person name="Daghino S."/>
            <person name="Barry K."/>
            <person name="Choi C."/>
            <person name="Cichocki N."/>
            <person name="Clum A."/>
            <person name="Copeland A."/>
            <person name="Hainaut M."/>
            <person name="Haridas S."/>
            <person name="Labutti K."/>
            <person name="Lindquist E."/>
            <person name="Lipzen A."/>
            <person name="Khouja H.-R."/>
            <person name="Murat C."/>
            <person name="Ohm R."/>
            <person name="Olson A."/>
            <person name="Spatafora J."/>
            <person name="Veneault-Fourrey C."/>
            <person name="Henrissat B."/>
            <person name="Grigoriev I."/>
            <person name="Martin F."/>
            <person name="Perotto S."/>
        </authorList>
    </citation>
    <scope>NUCLEOTIDE SEQUENCE [LARGE SCALE GENOMIC DNA]</scope>
    <source>
        <strain evidence="2 3">E</strain>
    </source>
</reference>
<dbReference type="GeneID" id="36582260"/>
<feature type="region of interest" description="Disordered" evidence="1">
    <location>
        <begin position="119"/>
        <end position="145"/>
    </location>
</feature>
<proteinExistence type="predicted"/>